<sequence length="172" mass="18946">MTVLPRPRRPIDLDRRWKRRSYPASLAAIRRARADLRADLSRISGTDEELVAAVVLCASEMLANTMDRAQPCGSGAEVVRTLVLRHDPGGRRVLRLSVADRWVPGALACVPDPAKTGQDWRELALGQGLLLIGHFSARWGTRRVGAPGGGRGRVIWAEFDLAPRWSPRRVAA</sequence>
<dbReference type="GO" id="GO:0004674">
    <property type="term" value="F:protein serine/threonine kinase activity"/>
    <property type="evidence" value="ECO:0007669"/>
    <property type="project" value="UniProtKB-KW"/>
</dbReference>
<dbReference type="InterPro" id="IPR003594">
    <property type="entry name" value="HATPase_dom"/>
</dbReference>
<comment type="caution">
    <text evidence="3">The sequence shown here is derived from an EMBL/GenBank/DDBJ whole genome shotgun (WGS) entry which is preliminary data.</text>
</comment>
<dbReference type="CDD" id="cd16936">
    <property type="entry name" value="HATPase_RsbW-like"/>
    <property type="match status" value="1"/>
</dbReference>
<keyword evidence="3" id="KW-0547">Nucleotide-binding</keyword>
<dbReference type="GO" id="GO:0005524">
    <property type="term" value="F:ATP binding"/>
    <property type="evidence" value="ECO:0007669"/>
    <property type="project" value="UniProtKB-KW"/>
</dbReference>
<dbReference type="Gene3D" id="3.30.565.10">
    <property type="entry name" value="Histidine kinase-like ATPase, C-terminal domain"/>
    <property type="match status" value="1"/>
</dbReference>
<dbReference type="PANTHER" id="PTHR35526:SF3">
    <property type="entry name" value="ANTI-SIGMA-F FACTOR RSBW"/>
    <property type="match status" value="1"/>
</dbReference>
<keyword evidence="1" id="KW-0723">Serine/threonine-protein kinase</keyword>
<dbReference type="InterPro" id="IPR050267">
    <property type="entry name" value="Anti-sigma-factor_SerPK"/>
</dbReference>
<dbReference type="AlphaFoldDB" id="A0A7X6MGX4"/>
<dbReference type="EMBL" id="JAAXPG010000028">
    <property type="protein sequence ID" value="NKZ00830.1"/>
    <property type="molecule type" value="Genomic_DNA"/>
</dbReference>
<gene>
    <name evidence="3" type="ORF">HGB44_24625</name>
</gene>
<dbReference type="Proteomes" id="UP000553209">
    <property type="component" value="Unassembled WGS sequence"/>
</dbReference>
<evidence type="ECO:0000259" key="2">
    <source>
        <dbReference type="Pfam" id="PF13581"/>
    </source>
</evidence>
<feature type="domain" description="Histidine kinase/HSP90-like ATPase" evidence="2">
    <location>
        <begin position="23"/>
        <end position="137"/>
    </location>
</feature>
<reference evidence="3 4" key="1">
    <citation type="submission" date="2020-04" db="EMBL/GenBank/DDBJ databases">
        <title>MicrobeNet Type strains.</title>
        <authorList>
            <person name="Nicholson A.C."/>
        </authorList>
    </citation>
    <scope>NUCLEOTIDE SEQUENCE [LARGE SCALE GENOMIC DNA]</scope>
    <source>
        <strain evidence="3 4">ATCC 23612</strain>
    </source>
</reference>
<dbReference type="InterPro" id="IPR036890">
    <property type="entry name" value="HATPase_C_sf"/>
</dbReference>
<keyword evidence="1" id="KW-0808">Transferase</keyword>
<proteinExistence type="predicted"/>
<dbReference type="PANTHER" id="PTHR35526">
    <property type="entry name" value="ANTI-SIGMA-F FACTOR RSBW-RELATED"/>
    <property type="match status" value="1"/>
</dbReference>
<protein>
    <submittedName>
        <fullName evidence="3">ATP-binding protein</fullName>
    </submittedName>
</protein>
<name>A0A7X6MGX4_9ACTN</name>
<keyword evidence="1" id="KW-0418">Kinase</keyword>
<organism evidence="3 4">
    <name type="scientific">Nocardiopsis alborubida</name>
    <dbReference type="NCBI Taxonomy" id="146802"/>
    <lineage>
        <taxon>Bacteria</taxon>
        <taxon>Bacillati</taxon>
        <taxon>Actinomycetota</taxon>
        <taxon>Actinomycetes</taxon>
        <taxon>Streptosporangiales</taxon>
        <taxon>Nocardiopsidaceae</taxon>
        <taxon>Nocardiopsis</taxon>
    </lineage>
</organism>
<evidence type="ECO:0000313" key="4">
    <source>
        <dbReference type="Proteomes" id="UP000553209"/>
    </source>
</evidence>
<evidence type="ECO:0000256" key="1">
    <source>
        <dbReference type="ARBA" id="ARBA00022527"/>
    </source>
</evidence>
<keyword evidence="4" id="KW-1185">Reference proteome</keyword>
<evidence type="ECO:0000313" key="3">
    <source>
        <dbReference type="EMBL" id="NKZ00830.1"/>
    </source>
</evidence>
<accession>A0A7X6MGX4</accession>
<dbReference type="Pfam" id="PF13581">
    <property type="entry name" value="HATPase_c_2"/>
    <property type="match status" value="1"/>
</dbReference>
<dbReference type="RefSeq" id="WP_061080077.1">
    <property type="nucleotide sequence ID" value="NZ_JAAXPG010000028.1"/>
</dbReference>
<keyword evidence="3" id="KW-0067">ATP-binding</keyword>